<proteinExistence type="predicted"/>
<dbReference type="SUPFAM" id="SSF51735">
    <property type="entry name" value="NAD(P)-binding Rossmann-fold domains"/>
    <property type="match status" value="1"/>
</dbReference>
<protein>
    <submittedName>
        <fullName evidence="2">Uncharacterized conserved protein YbjT, contains NAD(P)-binding and DUF2867 domains</fullName>
    </submittedName>
</protein>
<dbReference type="AlphaFoldDB" id="A0A1I6M7D9"/>
<dbReference type="InterPro" id="IPR051207">
    <property type="entry name" value="ComplexI_NDUFA9_subunit"/>
</dbReference>
<dbReference type="EMBL" id="FOZK01000005">
    <property type="protein sequence ID" value="SFS11630.1"/>
    <property type="molecule type" value="Genomic_DNA"/>
</dbReference>
<reference evidence="2 3" key="1">
    <citation type="submission" date="2016-10" db="EMBL/GenBank/DDBJ databases">
        <authorList>
            <person name="de Groot N.N."/>
        </authorList>
    </citation>
    <scope>NUCLEOTIDE SEQUENCE [LARGE SCALE GENOMIC DNA]</scope>
    <source>
        <strain evidence="2 3">CGMCC 1.10457</strain>
    </source>
</reference>
<dbReference type="PANTHER" id="PTHR12126:SF11">
    <property type="entry name" value="NADH DEHYDROGENASE [UBIQUINONE] 1 ALPHA SUBCOMPLEX SUBUNIT 9, MITOCHONDRIAL"/>
    <property type="match status" value="1"/>
</dbReference>
<dbReference type="RefSeq" id="WP_089818885.1">
    <property type="nucleotide sequence ID" value="NZ_FOZK01000005.1"/>
</dbReference>
<sequence length="310" mass="33063">MRVLVTGATGFVGGRLVPVLLDRGHDVRALVRDPEGYDPPEGVDVVTGDLLEPGSFDAALADVEAAYYLVHSMGSGGDFAERDRRAAANFARAAGEAGVDRVVYLGGLGEDDDGQGEELSAHLRSRREVERVLAGGSYDLTTLRAAVIIGKGSASFEMIRQLDRRLPVMVTPRWVHTPCQPIAIDDVVAYLAGVLDVPETAGETYEIGGPEVLDYATIMRRTATVMGRREPVILGVPVLTPELSAYWIGLVTDVPTSVARPLIHGLKTPVVADDEPIRELVPVDLTPFDEAVARALANEAEGDGGSEGER</sequence>
<dbReference type="Pfam" id="PF13460">
    <property type="entry name" value="NAD_binding_10"/>
    <property type="match status" value="1"/>
</dbReference>
<evidence type="ECO:0000313" key="3">
    <source>
        <dbReference type="Proteomes" id="UP000199062"/>
    </source>
</evidence>
<accession>A0A1I6M7D9</accession>
<dbReference type="GO" id="GO:0044877">
    <property type="term" value="F:protein-containing complex binding"/>
    <property type="evidence" value="ECO:0007669"/>
    <property type="project" value="TreeGrafter"/>
</dbReference>
<dbReference type="InterPro" id="IPR036291">
    <property type="entry name" value="NAD(P)-bd_dom_sf"/>
</dbReference>
<evidence type="ECO:0000259" key="1">
    <source>
        <dbReference type="Pfam" id="PF13460"/>
    </source>
</evidence>
<feature type="domain" description="NAD(P)-binding" evidence="1">
    <location>
        <begin position="7"/>
        <end position="151"/>
    </location>
</feature>
<dbReference type="STRING" id="767519.SAMN05216559_3910"/>
<dbReference type="OrthoDB" id="358920at2157"/>
<dbReference type="PANTHER" id="PTHR12126">
    <property type="entry name" value="NADH-UBIQUINONE OXIDOREDUCTASE 39 KDA SUBUNIT-RELATED"/>
    <property type="match status" value="1"/>
</dbReference>
<evidence type="ECO:0000313" key="2">
    <source>
        <dbReference type="EMBL" id="SFS11630.1"/>
    </source>
</evidence>
<dbReference type="Gene3D" id="3.40.50.720">
    <property type="entry name" value="NAD(P)-binding Rossmann-like Domain"/>
    <property type="match status" value="1"/>
</dbReference>
<gene>
    <name evidence="2" type="ORF">SAMN05216559_3910</name>
</gene>
<organism evidence="2 3">
    <name type="scientific">Halomicrobium zhouii</name>
    <dbReference type="NCBI Taxonomy" id="767519"/>
    <lineage>
        <taxon>Archaea</taxon>
        <taxon>Methanobacteriati</taxon>
        <taxon>Methanobacteriota</taxon>
        <taxon>Stenosarchaea group</taxon>
        <taxon>Halobacteria</taxon>
        <taxon>Halobacteriales</taxon>
        <taxon>Haloarculaceae</taxon>
        <taxon>Halomicrobium</taxon>
    </lineage>
</organism>
<keyword evidence="3" id="KW-1185">Reference proteome</keyword>
<name>A0A1I6M7D9_9EURY</name>
<dbReference type="Proteomes" id="UP000199062">
    <property type="component" value="Unassembled WGS sequence"/>
</dbReference>
<dbReference type="InterPro" id="IPR016040">
    <property type="entry name" value="NAD(P)-bd_dom"/>
</dbReference>